<protein>
    <recommendedName>
        <fullName evidence="3">DUF6535 domain-containing protein</fullName>
    </recommendedName>
</protein>
<dbReference type="InterPro" id="IPR045338">
    <property type="entry name" value="DUF6535"/>
</dbReference>
<evidence type="ECO:0000256" key="1">
    <source>
        <dbReference type="SAM" id="MobiDB-lite"/>
    </source>
</evidence>
<feature type="compositionally biased region" description="Pro residues" evidence="1">
    <location>
        <begin position="1"/>
        <end position="12"/>
    </location>
</feature>
<keyword evidence="2" id="KW-1133">Transmembrane helix</keyword>
<feature type="domain" description="DUF6535" evidence="3">
    <location>
        <begin position="94"/>
        <end position="251"/>
    </location>
</feature>
<evidence type="ECO:0000259" key="3">
    <source>
        <dbReference type="Pfam" id="PF20153"/>
    </source>
</evidence>
<evidence type="ECO:0000256" key="2">
    <source>
        <dbReference type="SAM" id="Phobius"/>
    </source>
</evidence>
<feature type="transmembrane region" description="Helical" evidence="2">
    <location>
        <begin position="109"/>
        <end position="130"/>
    </location>
</feature>
<organism evidence="4 5">
    <name type="scientific">Sistotremastrum niveocremeum HHB9708</name>
    <dbReference type="NCBI Taxonomy" id="1314777"/>
    <lineage>
        <taxon>Eukaryota</taxon>
        <taxon>Fungi</taxon>
        <taxon>Dikarya</taxon>
        <taxon>Basidiomycota</taxon>
        <taxon>Agaricomycotina</taxon>
        <taxon>Agaricomycetes</taxon>
        <taxon>Sistotremastrales</taxon>
        <taxon>Sistotremastraceae</taxon>
        <taxon>Sertulicium</taxon>
        <taxon>Sertulicium niveocremeum</taxon>
    </lineage>
</organism>
<feature type="region of interest" description="Disordered" evidence="1">
    <location>
        <begin position="1"/>
        <end position="23"/>
    </location>
</feature>
<feature type="transmembrane region" description="Helical" evidence="2">
    <location>
        <begin position="226"/>
        <end position="250"/>
    </location>
</feature>
<proteinExistence type="predicted"/>
<accession>A0A164MBB0</accession>
<keyword evidence="2" id="KW-0472">Membrane</keyword>
<name>A0A164MBB0_9AGAM</name>
<gene>
    <name evidence="4" type="ORF">SISNIDRAFT_543902</name>
</gene>
<evidence type="ECO:0000313" key="5">
    <source>
        <dbReference type="Proteomes" id="UP000076722"/>
    </source>
</evidence>
<dbReference type="Pfam" id="PF20153">
    <property type="entry name" value="DUF6535"/>
    <property type="match status" value="1"/>
</dbReference>
<dbReference type="Proteomes" id="UP000076722">
    <property type="component" value="Unassembled WGS sequence"/>
</dbReference>
<evidence type="ECO:0000313" key="4">
    <source>
        <dbReference type="EMBL" id="KZS86550.1"/>
    </source>
</evidence>
<keyword evidence="2" id="KW-0812">Transmembrane</keyword>
<dbReference type="OrthoDB" id="3219854at2759"/>
<feature type="region of interest" description="Disordered" evidence="1">
    <location>
        <begin position="139"/>
        <end position="159"/>
    </location>
</feature>
<feature type="transmembrane region" description="Helical" evidence="2">
    <location>
        <begin position="171"/>
        <end position="190"/>
    </location>
</feature>
<reference evidence="4 5" key="1">
    <citation type="journal article" date="2016" name="Mol. Biol. Evol.">
        <title>Comparative Genomics of Early-Diverging Mushroom-Forming Fungi Provides Insights into the Origins of Lignocellulose Decay Capabilities.</title>
        <authorList>
            <person name="Nagy L.G."/>
            <person name="Riley R."/>
            <person name="Tritt A."/>
            <person name="Adam C."/>
            <person name="Daum C."/>
            <person name="Floudas D."/>
            <person name="Sun H."/>
            <person name="Yadav J.S."/>
            <person name="Pangilinan J."/>
            <person name="Larsson K.H."/>
            <person name="Matsuura K."/>
            <person name="Barry K."/>
            <person name="Labutti K."/>
            <person name="Kuo R."/>
            <person name="Ohm R.A."/>
            <person name="Bhattacharya S.S."/>
            <person name="Shirouzu T."/>
            <person name="Yoshinaga Y."/>
            <person name="Martin F.M."/>
            <person name="Grigoriev I.V."/>
            <person name="Hibbett D.S."/>
        </authorList>
    </citation>
    <scope>NUCLEOTIDE SEQUENCE [LARGE SCALE GENOMIC DNA]</scope>
    <source>
        <strain evidence="4 5">HHB9708</strain>
    </source>
</reference>
<feature type="compositionally biased region" description="Low complexity" evidence="1">
    <location>
        <begin position="139"/>
        <end position="158"/>
    </location>
</feature>
<dbReference type="EMBL" id="KV419486">
    <property type="protein sequence ID" value="KZS86550.1"/>
    <property type="molecule type" value="Genomic_DNA"/>
</dbReference>
<sequence>MYESSPPEPIPQPTLEASRRDADANTSTMALLTDQFSALLGAVNALNVTMNGVKTTLVDHGTKFDVLIRDALKNDQPYDEKALDDESTCLALYDMVVAKTKEKAEEWNGTIDVTLIFIALFSAVLTAFLVPATQALLPSSSDSSNPGSNSNSTSTQTLPPLPARSDEIVCALYYLSLITAIVIAVLCALGRQWVRKLSTRPDVATWKSRTIWHVERMRRAERWIKVLMEVLYWLLLASIGLFMTGLLFQLRNLAMSFEGRATILLATWEVGVVLAAGIAVTMVGTTYHAVRYEASVFEGLVSRAIVGDIDVGLAKGLESGYGKIGELVSKGWKKIGGAALMERLVVRWKTIRRSLGIMREGSRSADNSSDNLWWRRARESLPKAFDWMKICRIKVNRDSRDELMNAYLELIADASDPILLERAAASFCYGAWVQYGEGSMDQLEKVYSRLTATDTSFRVRETVNAQIARFSAWIPERRKQIEKNRGDRADQDRWAREGDQYWIARTTEREEEAKKEEEEEARAIQLTKFLLSQRKEYIHQHFTPTWENCGDILHLISLPFDKFVAKCLCINDHNINLGKHGSIFFWSVHHCNDLLDADRSDDVTRILSHVDLFSAVKSFVLAHGYDPEYDDVLELIIGDRRTEVLGFLAEFLSNPRDCSNVDPAFACAVFLIAAGSLPRFPSDFDLSPIIATVSRNPSWWTWREASDTLMAYLGQCDILALSNSAGVHHFLHQCVCLELSPPQWNTRGEIRRASPDTREAALILLHRHGAFFDTFTIPLPSPPLPATDSAISLNGQNSDLDFLLLSDSVDPETVPPLPINTLDDSTTPVINSVAIDAPGLPSSSSTSLSHNHHVINMTDPGL</sequence>
<dbReference type="AlphaFoldDB" id="A0A164MBB0"/>
<keyword evidence="5" id="KW-1185">Reference proteome</keyword>